<dbReference type="AlphaFoldDB" id="A0AAN9XZ38"/>
<name>A0AAN9XZ38_9HEMI</name>
<gene>
    <name evidence="2" type="ORF">V9T40_012035</name>
</gene>
<reference evidence="2 3" key="1">
    <citation type="submission" date="2024-03" db="EMBL/GenBank/DDBJ databases">
        <title>Adaptation during the transition from Ophiocordyceps entomopathogen to insect associate is accompanied by gene loss and intensified selection.</title>
        <authorList>
            <person name="Ward C.M."/>
            <person name="Onetto C.A."/>
            <person name="Borneman A.R."/>
        </authorList>
    </citation>
    <scope>NUCLEOTIDE SEQUENCE [LARGE SCALE GENOMIC DNA]</scope>
    <source>
        <strain evidence="2">AWRI1</strain>
        <tissue evidence="2">Single Adult Female</tissue>
    </source>
</reference>
<protein>
    <submittedName>
        <fullName evidence="2">Uncharacterized protein</fullName>
    </submittedName>
</protein>
<dbReference type="PANTHER" id="PTHR31101">
    <property type="entry name" value="UPF0547 PROTEIN C16ORF87"/>
    <property type="match status" value="1"/>
</dbReference>
<evidence type="ECO:0000313" key="3">
    <source>
        <dbReference type="Proteomes" id="UP001367676"/>
    </source>
</evidence>
<dbReference type="Proteomes" id="UP001367676">
    <property type="component" value="Unassembled WGS sequence"/>
</dbReference>
<sequence>MQKAAVAKKINKKACSNCGLEAAVARKVCSGCNTPFYKRSTYFYETKEGELSSAEKADGSGESKPQEESNRRRTERVKREKPHFYDASEFENKNRKKRNIDKNVKSTKTNKTAAAQIKKKERKRLKELKLRETLAEAEDENFYENIMTTRKAEQLSIILGELNSKLGVCAWKPQ</sequence>
<accession>A0AAN9XZ38</accession>
<proteinExistence type="predicted"/>
<feature type="compositionally biased region" description="Basic and acidic residues" evidence="1">
    <location>
        <begin position="51"/>
        <end position="72"/>
    </location>
</feature>
<dbReference type="EMBL" id="JBBCAQ010000036">
    <property type="protein sequence ID" value="KAK7575749.1"/>
    <property type="molecule type" value="Genomic_DNA"/>
</dbReference>
<feature type="region of interest" description="Disordered" evidence="1">
    <location>
        <begin position="51"/>
        <end position="120"/>
    </location>
</feature>
<evidence type="ECO:0000256" key="1">
    <source>
        <dbReference type="SAM" id="MobiDB-lite"/>
    </source>
</evidence>
<keyword evidence="3" id="KW-1185">Reference proteome</keyword>
<dbReference type="InterPro" id="IPR040246">
    <property type="entry name" value="C16orf87-like"/>
</dbReference>
<feature type="compositionally biased region" description="Basic and acidic residues" evidence="1">
    <location>
        <begin position="82"/>
        <end position="93"/>
    </location>
</feature>
<evidence type="ECO:0000313" key="2">
    <source>
        <dbReference type="EMBL" id="KAK7575749.1"/>
    </source>
</evidence>
<comment type="caution">
    <text evidence="2">The sequence shown here is derived from an EMBL/GenBank/DDBJ whole genome shotgun (WGS) entry which is preliminary data.</text>
</comment>
<organism evidence="2 3">
    <name type="scientific">Parthenolecanium corni</name>
    <dbReference type="NCBI Taxonomy" id="536013"/>
    <lineage>
        <taxon>Eukaryota</taxon>
        <taxon>Metazoa</taxon>
        <taxon>Ecdysozoa</taxon>
        <taxon>Arthropoda</taxon>
        <taxon>Hexapoda</taxon>
        <taxon>Insecta</taxon>
        <taxon>Pterygota</taxon>
        <taxon>Neoptera</taxon>
        <taxon>Paraneoptera</taxon>
        <taxon>Hemiptera</taxon>
        <taxon>Sternorrhyncha</taxon>
        <taxon>Coccoidea</taxon>
        <taxon>Coccidae</taxon>
        <taxon>Parthenolecanium</taxon>
    </lineage>
</organism>